<dbReference type="RefSeq" id="WP_065678739.1">
    <property type="nucleotide sequence ID" value="NZ_AP025460.1"/>
</dbReference>
<protein>
    <submittedName>
        <fullName evidence="8">Ferrienterobactin-binding periplasmic protein</fullName>
    </submittedName>
</protein>
<dbReference type="SUPFAM" id="SSF53807">
    <property type="entry name" value="Helical backbone' metal receptor"/>
    <property type="match status" value="1"/>
</dbReference>
<organism evidence="8 9">
    <name type="scientific">Vibrio atlanticus</name>
    <dbReference type="NCBI Taxonomy" id="693153"/>
    <lineage>
        <taxon>Bacteria</taxon>
        <taxon>Pseudomonadati</taxon>
        <taxon>Pseudomonadota</taxon>
        <taxon>Gammaproteobacteria</taxon>
        <taxon>Vibrionales</taxon>
        <taxon>Vibrionaceae</taxon>
        <taxon>Vibrio</taxon>
    </lineage>
</organism>
<keyword evidence="5 6" id="KW-0732">Signal</keyword>
<reference evidence="9" key="1">
    <citation type="submission" date="2016-06" db="EMBL/GenBank/DDBJ databases">
        <authorList>
            <person name="Rodrigo-Torres Lidia"/>
            <person name="Arahal R.David."/>
        </authorList>
    </citation>
    <scope>NUCLEOTIDE SEQUENCE [LARGE SCALE GENOMIC DNA]</scope>
    <source>
        <strain evidence="9">CECT 7223</strain>
    </source>
</reference>
<dbReference type="InterPro" id="IPR002491">
    <property type="entry name" value="ABC_transptr_periplasmic_BD"/>
</dbReference>
<dbReference type="PANTHER" id="PTHR30532">
    <property type="entry name" value="IRON III DICITRATE-BINDING PERIPLASMIC PROTEIN"/>
    <property type="match status" value="1"/>
</dbReference>
<accession>A0A1C3INJ6</accession>
<dbReference type="AlphaFoldDB" id="A0A1C3INJ6"/>
<dbReference type="NCBIfam" id="NF008200">
    <property type="entry name" value="PRK10957.1"/>
    <property type="match status" value="1"/>
</dbReference>
<evidence type="ECO:0000256" key="4">
    <source>
        <dbReference type="ARBA" id="ARBA00022496"/>
    </source>
</evidence>
<evidence type="ECO:0000313" key="8">
    <source>
        <dbReference type="EMBL" id="SBS62983.1"/>
    </source>
</evidence>
<evidence type="ECO:0000313" key="9">
    <source>
        <dbReference type="Proteomes" id="UP000092876"/>
    </source>
</evidence>
<dbReference type="EMBL" id="FLQP01000018">
    <property type="protein sequence ID" value="SBS62983.1"/>
    <property type="molecule type" value="Genomic_DNA"/>
</dbReference>
<keyword evidence="4" id="KW-0406">Ion transport</keyword>
<evidence type="ECO:0000256" key="1">
    <source>
        <dbReference type="ARBA" id="ARBA00004196"/>
    </source>
</evidence>
<dbReference type="Proteomes" id="UP000092876">
    <property type="component" value="Unassembled WGS sequence"/>
</dbReference>
<dbReference type="Pfam" id="PF01497">
    <property type="entry name" value="Peripla_BP_2"/>
    <property type="match status" value="1"/>
</dbReference>
<evidence type="ECO:0000256" key="2">
    <source>
        <dbReference type="ARBA" id="ARBA00008814"/>
    </source>
</evidence>
<evidence type="ECO:0000256" key="5">
    <source>
        <dbReference type="ARBA" id="ARBA00022729"/>
    </source>
</evidence>
<dbReference type="InterPro" id="IPR051313">
    <property type="entry name" value="Bact_iron-sidero_bind"/>
</dbReference>
<proteinExistence type="inferred from homology"/>
<feature type="domain" description="Fe/B12 periplasmic-binding" evidence="7">
    <location>
        <begin position="59"/>
        <end position="324"/>
    </location>
</feature>
<feature type="signal peptide" evidence="6">
    <location>
        <begin position="1"/>
        <end position="29"/>
    </location>
</feature>
<evidence type="ECO:0000256" key="3">
    <source>
        <dbReference type="ARBA" id="ARBA00022448"/>
    </source>
</evidence>
<dbReference type="PROSITE" id="PS50983">
    <property type="entry name" value="FE_B12_PBP"/>
    <property type="match status" value="1"/>
</dbReference>
<keyword evidence="4" id="KW-0408">Iron</keyword>
<dbReference type="GeneID" id="94232577"/>
<keyword evidence="4" id="KW-0410">Iron transport</keyword>
<dbReference type="PANTHER" id="PTHR30532:SF24">
    <property type="entry name" value="FERRIC ENTEROBACTIN-BINDING PERIPLASMIC PROTEIN FEPB"/>
    <property type="match status" value="1"/>
</dbReference>
<dbReference type="Gene3D" id="3.40.50.1980">
    <property type="entry name" value="Nitrogenase molybdenum iron protein domain"/>
    <property type="match status" value="2"/>
</dbReference>
<name>A0A1C3INJ6_9VIBR</name>
<keyword evidence="3" id="KW-0813">Transport</keyword>
<gene>
    <name evidence="8" type="primary">fepB</name>
    <name evidence="8" type="ORF">VAT7223_01443</name>
</gene>
<comment type="subcellular location">
    <subcellularLocation>
        <location evidence="1">Cell envelope</location>
    </subcellularLocation>
</comment>
<comment type="similarity">
    <text evidence="2">Belongs to the bacterial solute-binding protein 8 family.</text>
</comment>
<evidence type="ECO:0000259" key="7">
    <source>
        <dbReference type="PROSITE" id="PS50983"/>
    </source>
</evidence>
<dbReference type="GO" id="GO:1901678">
    <property type="term" value="P:iron coordination entity transport"/>
    <property type="evidence" value="ECO:0007669"/>
    <property type="project" value="UniProtKB-ARBA"/>
</dbReference>
<feature type="chain" id="PRO_5008675689" evidence="6">
    <location>
        <begin position="30"/>
        <end position="327"/>
    </location>
</feature>
<dbReference type="GO" id="GO:0030288">
    <property type="term" value="C:outer membrane-bounded periplasmic space"/>
    <property type="evidence" value="ECO:0007669"/>
    <property type="project" value="TreeGrafter"/>
</dbReference>
<evidence type="ECO:0000256" key="6">
    <source>
        <dbReference type="SAM" id="SignalP"/>
    </source>
</evidence>
<sequence length="327" mass="36342">MRINVIFKINIVFKFVVVFLISASASVFAETEMTSQNTYPKTFVNADGSQTVIPSKPTRILSTSVTISGTLLAIDAPLAATALTYEGKFFSQWADIAEQRSVEKAWPAGSVDLESAYIYEPDLIVVAWRGGDSARDQIAEFKQIAPTIILDYTAQSWQDLALRLGQATGLEEQAQQKISQFELFVNQSKNKLQIPEGETNIVAYFGPGATNAIALEDGVHADLLTDLGFKMEVQNRQWHDNTVPLSDFMRVHFELLTQLKADTTFLLEASDDSANRFMHDPILINLPSVQNKQVFGLGENSFRIDMYSATEIVNDIVQLFERDTNAG</sequence>